<feature type="region of interest" description="Disordered" evidence="4">
    <location>
        <begin position="139"/>
        <end position="169"/>
    </location>
</feature>
<evidence type="ECO:0000256" key="3">
    <source>
        <dbReference type="ARBA" id="ARBA00023163"/>
    </source>
</evidence>
<protein>
    <recommendedName>
        <fullName evidence="5">HTH gntR-type domain-containing protein</fullName>
    </recommendedName>
</protein>
<keyword evidence="3" id="KW-0804">Transcription</keyword>
<gene>
    <name evidence="6" type="ORF">GCM10010521_07710</name>
</gene>
<accession>A0ABP6MR39</accession>
<dbReference type="PANTHER" id="PTHR44846">
    <property type="entry name" value="MANNOSYL-D-GLYCERATE TRANSPORT/METABOLISM SYSTEM REPRESSOR MNGR-RELATED"/>
    <property type="match status" value="1"/>
</dbReference>
<dbReference type="Pfam" id="PF00392">
    <property type="entry name" value="GntR"/>
    <property type="match status" value="1"/>
</dbReference>
<keyword evidence="1" id="KW-0805">Transcription regulation</keyword>
<feature type="compositionally biased region" description="Basic residues" evidence="4">
    <location>
        <begin position="152"/>
        <end position="169"/>
    </location>
</feature>
<feature type="compositionally biased region" description="Low complexity" evidence="4">
    <location>
        <begin position="140"/>
        <end position="151"/>
    </location>
</feature>
<evidence type="ECO:0000313" key="6">
    <source>
        <dbReference type="EMBL" id="GAA3123145.1"/>
    </source>
</evidence>
<dbReference type="SMART" id="SM00345">
    <property type="entry name" value="HTH_GNTR"/>
    <property type="match status" value="1"/>
</dbReference>
<dbReference type="Gene3D" id="1.10.10.10">
    <property type="entry name" value="Winged helix-like DNA-binding domain superfamily/Winged helix DNA-binding domain"/>
    <property type="match status" value="1"/>
</dbReference>
<feature type="region of interest" description="Disordered" evidence="4">
    <location>
        <begin position="1"/>
        <end position="23"/>
    </location>
</feature>
<dbReference type="EMBL" id="BAAAVM010000008">
    <property type="protein sequence ID" value="GAA3123145.1"/>
    <property type="molecule type" value="Genomic_DNA"/>
</dbReference>
<name>A0ABP6MR39_9ACTN</name>
<dbReference type="PANTHER" id="PTHR44846:SF17">
    <property type="entry name" value="GNTR-FAMILY TRANSCRIPTIONAL REGULATOR"/>
    <property type="match status" value="1"/>
</dbReference>
<feature type="compositionally biased region" description="Low complexity" evidence="4">
    <location>
        <begin position="9"/>
        <end position="23"/>
    </location>
</feature>
<dbReference type="SUPFAM" id="SSF46785">
    <property type="entry name" value="Winged helix' DNA-binding domain"/>
    <property type="match status" value="1"/>
</dbReference>
<proteinExistence type="predicted"/>
<sequence>MTSVPHPPASSADPAGRDSGAGAAPGAGSALYTRIGRKLKQEIVSGVYAQGAYLPSSGELGKLYGANKNTVLRALRMLRAEGLIDFGRGRGAVVVHSARKVGLAEISEQLRYVVNLADVSGISRAAVVAAIHRIPPSQGPRPAGALPAAAARRGRAGRTAFRPHGRGAA</sequence>
<dbReference type="RefSeq" id="WP_345047196.1">
    <property type="nucleotide sequence ID" value="NZ_BAAAVM010000008.1"/>
</dbReference>
<dbReference type="Proteomes" id="UP001500893">
    <property type="component" value="Unassembled WGS sequence"/>
</dbReference>
<dbReference type="InterPro" id="IPR000524">
    <property type="entry name" value="Tscrpt_reg_HTH_GntR"/>
</dbReference>
<dbReference type="PRINTS" id="PR00035">
    <property type="entry name" value="HTHGNTR"/>
</dbReference>
<comment type="caution">
    <text evidence="6">The sequence shown here is derived from an EMBL/GenBank/DDBJ whole genome shotgun (WGS) entry which is preliminary data.</text>
</comment>
<evidence type="ECO:0000259" key="5">
    <source>
        <dbReference type="PROSITE" id="PS50949"/>
    </source>
</evidence>
<keyword evidence="2" id="KW-0238">DNA-binding</keyword>
<reference evidence="7" key="1">
    <citation type="journal article" date="2019" name="Int. J. Syst. Evol. Microbiol.">
        <title>The Global Catalogue of Microorganisms (GCM) 10K type strain sequencing project: providing services to taxonomists for standard genome sequencing and annotation.</title>
        <authorList>
            <consortium name="The Broad Institute Genomics Platform"/>
            <consortium name="The Broad Institute Genome Sequencing Center for Infectious Disease"/>
            <person name="Wu L."/>
            <person name="Ma J."/>
        </authorList>
    </citation>
    <scope>NUCLEOTIDE SEQUENCE [LARGE SCALE GENOMIC DNA]</scope>
    <source>
        <strain evidence="7">JCM 11574</strain>
    </source>
</reference>
<evidence type="ECO:0000256" key="4">
    <source>
        <dbReference type="SAM" id="MobiDB-lite"/>
    </source>
</evidence>
<evidence type="ECO:0000256" key="2">
    <source>
        <dbReference type="ARBA" id="ARBA00023125"/>
    </source>
</evidence>
<dbReference type="CDD" id="cd07377">
    <property type="entry name" value="WHTH_GntR"/>
    <property type="match status" value="1"/>
</dbReference>
<evidence type="ECO:0000313" key="7">
    <source>
        <dbReference type="Proteomes" id="UP001500893"/>
    </source>
</evidence>
<evidence type="ECO:0000256" key="1">
    <source>
        <dbReference type="ARBA" id="ARBA00023015"/>
    </source>
</evidence>
<keyword evidence="7" id="KW-1185">Reference proteome</keyword>
<feature type="domain" description="HTH gntR-type" evidence="5">
    <location>
        <begin position="29"/>
        <end position="97"/>
    </location>
</feature>
<dbReference type="InterPro" id="IPR050679">
    <property type="entry name" value="Bact_HTH_transcr_reg"/>
</dbReference>
<dbReference type="InterPro" id="IPR036388">
    <property type="entry name" value="WH-like_DNA-bd_sf"/>
</dbReference>
<dbReference type="InterPro" id="IPR036390">
    <property type="entry name" value="WH_DNA-bd_sf"/>
</dbReference>
<organism evidence="6 7">
    <name type="scientific">Streptomyces rameus</name>
    <dbReference type="NCBI Taxonomy" id="68261"/>
    <lineage>
        <taxon>Bacteria</taxon>
        <taxon>Bacillati</taxon>
        <taxon>Actinomycetota</taxon>
        <taxon>Actinomycetes</taxon>
        <taxon>Kitasatosporales</taxon>
        <taxon>Streptomycetaceae</taxon>
        <taxon>Streptomyces</taxon>
    </lineage>
</organism>
<dbReference type="PROSITE" id="PS50949">
    <property type="entry name" value="HTH_GNTR"/>
    <property type="match status" value="1"/>
</dbReference>